<dbReference type="PANTHER" id="PTHR46033">
    <property type="entry name" value="PROTEIN MAIN-LIKE 2"/>
    <property type="match status" value="1"/>
</dbReference>
<dbReference type="AlphaFoldDB" id="A0A445CZ34"/>
<sequence length="228" mass="26538">MVRDITCSEDHIIEYLAHPTYQKFVRWNDWEFPSSQYRHWTTNHVRKLLDLIQPDRFVWDVYSHDRIAPHLVPDDIRQHEVIWNATTPLISFECIEWHPADRVKRQFGLQQDIPGQPKSLGNAHGNVLTGPKNLNWAVAHSEWITIWTNRYSHILGGDPVKTCQASEVYMSWYNATYGNHLQLSFRLDQPLPLRVVPSQMSLGSRLQCPTTSSRSRGTMSFDSAGHYD</sequence>
<evidence type="ECO:0000313" key="3">
    <source>
        <dbReference type="EMBL" id="RYR56192.1"/>
    </source>
</evidence>
<comment type="caution">
    <text evidence="3">The sequence shown here is derived from an EMBL/GenBank/DDBJ whole genome shotgun (WGS) entry which is preliminary data.</text>
</comment>
<organism evidence="3 4">
    <name type="scientific">Arachis hypogaea</name>
    <name type="common">Peanut</name>
    <dbReference type="NCBI Taxonomy" id="3818"/>
    <lineage>
        <taxon>Eukaryota</taxon>
        <taxon>Viridiplantae</taxon>
        <taxon>Streptophyta</taxon>
        <taxon>Embryophyta</taxon>
        <taxon>Tracheophyta</taxon>
        <taxon>Spermatophyta</taxon>
        <taxon>Magnoliopsida</taxon>
        <taxon>eudicotyledons</taxon>
        <taxon>Gunneridae</taxon>
        <taxon>Pentapetalae</taxon>
        <taxon>rosids</taxon>
        <taxon>fabids</taxon>
        <taxon>Fabales</taxon>
        <taxon>Fabaceae</taxon>
        <taxon>Papilionoideae</taxon>
        <taxon>50 kb inversion clade</taxon>
        <taxon>dalbergioids sensu lato</taxon>
        <taxon>Dalbergieae</taxon>
        <taxon>Pterocarpus clade</taxon>
        <taxon>Arachis</taxon>
    </lineage>
</organism>
<dbReference type="Pfam" id="PF10536">
    <property type="entry name" value="PMD"/>
    <property type="match status" value="1"/>
</dbReference>
<dbReference type="EMBL" id="SDMP01000005">
    <property type="protein sequence ID" value="RYR56192.1"/>
    <property type="molecule type" value="Genomic_DNA"/>
</dbReference>
<dbReference type="Proteomes" id="UP000289738">
    <property type="component" value="Chromosome A05"/>
</dbReference>
<protein>
    <recommendedName>
        <fullName evidence="2">Aminotransferase-like plant mobile domain-containing protein</fullName>
    </recommendedName>
</protein>
<feature type="compositionally biased region" description="Polar residues" evidence="1">
    <location>
        <begin position="204"/>
        <end position="221"/>
    </location>
</feature>
<accession>A0A445CZ34</accession>
<dbReference type="GO" id="GO:0010073">
    <property type="term" value="P:meristem maintenance"/>
    <property type="evidence" value="ECO:0007669"/>
    <property type="project" value="InterPro"/>
</dbReference>
<feature type="domain" description="Aminotransferase-like plant mobile" evidence="2">
    <location>
        <begin position="24"/>
        <end position="174"/>
    </location>
</feature>
<evidence type="ECO:0000259" key="2">
    <source>
        <dbReference type="Pfam" id="PF10536"/>
    </source>
</evidence>
<dbReference type="PANTHER" id="PTHR46033:SF8">
    <property type="entry name" value="PROTEIN MAINTENANCE OF MERISTEMS-LIKE"/>
    <property type="match status" value="1"/>
</dbReference>
<proteinExistence type="predicted"/>
<evidence type="ECO:0000313" key="4">
    <source>
        <dbReference type="Proteomes" id="UP000289738"/>
    </source>
</evidence>
<dbReference type="InterPro" id="IPR044824">
    <property type="entry name" value="MAIN-like"/>
</dbReference>
<reference evidence="3 4" key="1">
    <citation type="submission" date="2019-01" db="EMBL/GenBank/DDBJ databases">
        <title>Sequencing of cultivated peanut Arachis hypogaea provides insights into genome evolution and oil improvement.</title>
        <authorList>
            <person name="Chen X."/>
        </authorList>
    </citation>
    <scope>NUCLEOTIDE SEQUENCE [LARGE SCALE GENOMIC DNA]</scope>
    <source>
        <strain evidence="4">cv. Fuhuasheng</strain>
        <tissue evidence="3">Leaves</tissue>
    </source>
</reference>
<keyword evidence="4" id="KW-1185">Reference proteome</keyword>
<evidence type="ECO:0000256" key="1">
    <source>
        <dbReference type="SAM" id="MobiDB-lite"/>
    </source>
</evidence>
<gene>
    <name evidence="3" type="ORF">Ahy_A05g021953</name>
</gene>
<name>A0A445CZ34_ARAHY</name>
<feature type="region of interest" description="Disordered" evidence="1">
    <location>
        <begin position="204"/>
        <end position="228"/>
    </location>
</feature>
<dbReference type="InterPro" id="IPR019557">
    <property type="entry name" value="AminoTfrase-like_pln_mobile"/>
</dbReference>